<proteinExistence type="predicted"/>
<dbReference type="RefSeq" id="WP_176069949.1">
    <property type="nucleotide sequence ID" value="NZ_JABWMJ010000007.1"/>
</dbReference>
<accession>A0A7Y6NPR5</accession>
<name>A0A7Y6NPR5_9BURK</name>
<reference evidence="2 3" key="1">
    <citation type="submission" date="2020-06" db="EMBL/GenBank/DDBJ databases">
        <title>Schlegella sp. ID0723 isolated from air conditioner.</title>
        <authorList>
            <person name="Kim D.Y."/>
            <person name="Kim D.-U."/>
        </authorList>
    </citation>
    <scope>NUCLEOTIDE SEQUENCE [LARGE SCALE GENOMIC DNA]</scope>
    <source>
        <strain evidence="2 3">ID0723</strain>
    </source>
</reference>
<dbReference type="EMBL" id="JABWMJ010000007">
    <property type="protein sequence ID" value="NUZ07088.1"/>
    <property type="molecule type" value="Genomic_DNA"/>
</dbReference>
<keyword evidence="1" id="KW-0812">Transmembrane</keyword>
<organism evidence="2 3">
    <name type="scientific">Piscinibacter koreensis</name>
    <dbReference type="NCBI Taxonomy" id="2742824"/>
    <lineage>
        <taxon>Bacteria</taxon>
        <taxon>Pseudomonadati</taxon>
        <taxon>Pseudomonadota</taxon>
        <taxon>Betaproteobacteria</taxon>
        <taxon>Burkholderiales</taxon>
        <taxon>Sphaerotilaceae</taxon>
        <taxon>Piscinibacter</taxon>
    </lineage>
</organism>
<keyword evidence="1" id="KW-1133">Transmembrane helix</keyword>
<keyword evidence="3" id="KW-1185">Reference proteome</keyword>
<sequence length="87" mass="9395">MDPGAPSPRARQRAALAPVFGAFLLLPPFVWLFAGYRTVFGVPLIVAYLFGVWLALIALTWWLTRQVGADAPAHAEPATETAPPPEP</sequence>
<feature type="transmembrane region" description="Helical" evidence="1">
    <location>
        <begin position="40"/>
        <end position="63"/>
    </location>
</feature>
<evidence type="ECO:0008006" key="4">
    <source>
        <dbReference type="Google" id="ProtNLM"/>
    </source>
</evidence>
<evidence type="ECO:0000313" key="3">
    <source>
        <dbReference type="Proteomes" id="UP000529637"/>
    </source>
</evidence>
<keyword evidence="1" id="KW-0472">Membrane</keyword>
<evidence type="ECO:0000313" key="2">
    <source>
        <dbReference type="EMBL" id="NUZ07088.1"/>
    </source>
</evidence>
<comment type="caution">
    <text evidence="2">The sequence shown here is derived from an EMBL/GenBank/DDBJ whole genome shotgun (WGS) entry which is preliminary data.</text>
</comment>
<dbReference type="AlphaFoldDB" id="A0A7Y6NPR5"/>
<evidence type="ECO:0000256" key="1">
    <source>
        <dbReference type="SAM" id="Phobius"/>
    </source>
</evidence>
<protein>
    <recommendedName>
        <fullName evidence="4">DUF3311 domain-containing protein</fullName>
    </recommendedName>
</protein>
<feature type="transmembrane region" description="Helical" evidence="1">
    <location>
        <begin position="14"/>
        <end position="34"/>
    </location>
</feature>
<gene>
    <name evidence="2" type="ORF">HQN59_15085</name>
</gene>
<dbReference type="Proteomes" id="UP000529637">
    <property type="component" value="Unassembled WGS sequence"/>
</dbReference>